<dbReference type="Pfam" id="PF00528">
    <property type="entry name" value="BPD_transp_1"/>
    <property type="match status" value="1"/>
</dbReference>
<feature type="transmembrane region" description="Helical" evidence="7">
    <location>
        <begin position="261"/>
        <end position="281"/>
    </location>
</feature>
<keyword evidence="5 7" id="KW-1133">Transmembrane helix</keyword>
<evidence type="ECO:0000256" key="6">
    <source>
        <dbReference type="ARBA" id="ARBA00023136"/>
    </source>
</evidence>
<dbReference type="InterPro" id="IPR000515">
    <property type="entry name" value="MetI-like"/>
</dbReference>
<comment type="subcellular location">
    <subcellularLocation>
        <location evidence="1 7">Cell membrane</location>
        <topology evidence="1 7">Multi-pass membrane protein</topology>
    </subcellularLocation>
</comment>
<keyword evidence="10" id="KW-1185">Reference proteome</keyword>
<evidence type="ECO:0000256" key="1">
    <source>
        <dbReference type="ARBA" id="ARBA00004651"/>
    </source>
</evidence>
<protein>
    <submittedName>
        <fullName evidence="9">Carbohydrate ABC transporter membrane protein 2, CUT1 family</fullName>
    </submittedName>
</protein>
<dbReference type="PANTHER" id="PTHR43744:SF9">
    <property type="entry name" value="POLYGALACTURONAN_RHAMNOGALACTURONAN TRANSPORT SYSTEM PERMEASE PROTEIN YTCP"/>
    <property type="match status" value="1"/>
</dbReference>
<keyword evidence="6 7" id="KW-0472">Membrane</keyword>
<feature type="transmembrane region" description="Helical" evidence="7">
    <location>
        <begin position="77"/>
        <end position="96"/>
    </location>
</feature>
<evidence type="ECO:0000313" key="10">
    <source>
        <dbReference type="Proteomes" id="UP000198577"/>
    </source>
</evidence>
<keyword evidence="2 7" id="KW-0813">Transport</keyword>
<dbReference type="EMBL" id="FOXR01000004">
    <property type="protein sequence ID" value="SFP82279.1"/>
    <property type="molecule type" value="Genomic_DNA"/>
</dbReference>
<evidence type="ECO:0000256" key="5">
    <source>
        <dbReference type="ARBA" id="ARBA00022989"/>
    </source>
</evidence>
<evidence type="ECO:0000256" key="2">
    <source>
        <dbReference type="ARBA" id="ARBA00022448"/>
    </source>
</evidence>
<dbReference type="InterPro" id="IPR035906">
    <property type="entry name" value="MetI-like_sf"/>
</dbReference>
<dbReference type="CDD" id="cd06261">
    <property type="entry name" value="TM_PBP2"/>
    <property type="match status" value="1"/>
</dbReference>
<sequence>MKKSKDDIIFEAVNTFFVTVFFIIVLYPLIFVISASISDPSLVSQGKVVLLPKGLNFDGYRRVLEYDDIWIGYRNTIFYTIAGTLISLALTLTAAYPLARRDFVGKNVFVIYFTITMFFSGGLIPTYMVVKALGMRNTVFSQILLGAVSFMNIVIVRTFYQTSIPEELQQAAQIDGCSYARLFTSIILPLAKPVIAVMALFYGVGRWNSYFTALIYLSDRNLYPLQMILREILIINEINMEMLMTEGELEVIHKRVELATLLKYCVIIVSTLPVIMAYPFLQKYFVKGIMVGAIKG</sequence>
<dbReference type="GO" id="GO:0055085">
    <property type="term" value="P:transmembrane transport"/>
    <property type="evidence" value="ECO:0007669"/>
    <property type="project" value="InterPro"/>
</dbReference>
<accession>A0A1I5TGV1</accession>
<evidence type="ECO:0000256" key="7">
    <source>
        <dbReference type="RuleBase" id="RU363032"/>
    </source>
</evidence>
<dbReference type="RefSeq" id="WP_025747221.1">
    <property type="nucleotide sequence ID" value="NZ_FOXR01000004.1"/>
</dbReference>
<evidence type="ECO:0000313" key="9">
    <source>
        <dbReference type="EMBL" id="SFP82279.1"/>
    </source>
</evidence>
<comment type="similarity">
    <text evidence="7">Belongs to the binding-protein-dependent transport system permease family.</text>
</comment>
<dbReference type="Gene3D" id="1.10.3720.10">
    <property type="entry name" value="MetI-like"/>
    <property type="match status" value="1"/>
</dbReference>
<dbReference type="PROSITE" id="PS50928">
    <property type="entry name" value="ABC_TM1"/>
    <property type="match status" value="1"/>
</dbReference>
<evidence type="ECO:0000259" key="8">
    <source>
        <dbReference type="PROSITE" id="PS50928"/>
    </source>
</evidence>
<dbReference type="AlphaFoldDB" id="A0A1I5TGV1"/>
<name>A0A1I5TGV1_9FIRM</name>
<keyword evidence="4 7" id="KW-0812">Transmembrane</keyword>
<evidence type="ECO:0000256" key="4">
    <source>
        <dbReference type="ARBA" id="ARBA00022692"/>
    </source>
</evidence>
<feature type="domain" description="ABC transmembrane type-1" evidence="8">
    <location>
        <begin position="73"/>
        <end position="273"/>
    </location>
</feature>
<keyword evidence="3" id="KW-1003">Cell membrane</keyword>
<dbReference type="PANTHER" id="PTHR43744">
    <property type="entry name" value="ABC TRANSPORTER PERMEASE PROTEIN MG189-RELATED-RELATED"/>
    <property type="match status" value="1"/>
</dbReference>
<feature type="transmembrane region" description="Helical" evidence="7">
    <location>
        <begin position="108"/>
        <end position="127"/>
    </location>
</feature>
<feature type="transmembrane region" description="Helical" evidence="7">
    <location>
        <begin position="12"/>
        <end position="37"/>
    </location>
</feature>
<organism evidence="9 10">
    <name type="scientific">Caldicoprobacter faecalis</name>
    <dbReference type="NCBI Taxonomy" id="937334"/>
    <lineage>
        <taxon>Bacteria</taxon>
        <taxon>Bacillati</taxon>
        <taxon>Bacillota</taxon>
        <taxon>Clostridia</taxon>
        <taxon>Caldicoprobacterales</taxon>
        <taxon>Caldicoprobacteraceae</taxon>
        <taxon>Caldicoprobacter</taxon>
    </lineage>
</organism>
<dbReference type="GO" id="GO:0005886">
    <property type="term" value="C:plasma membrane"/>
    <property type="evidence" value="ECO:0007669"/>
    <property type="project" value="UniProtKB-SubCell"/>
</dbReference>
<feature type="transmembrane region" description="Helical" evidence="7">
    <location>
        <begin position="180"/>
        <end position="202"/>
    </location>
</feature>
<dbReference type="STRING" id="937334.SAMN05444406_104122"/>
<dbReference type="Proteomes" id="UP000198577">
    <property type="component" value="Unassembled WGS sequence"/>
</dbReference>
<feature type="transmembrane region" description="Helical" evidence="7">
    <location>
        <begin position="139"/>
        <end position="160"/>
    </location>
</feature>
<proteinExistence type="inferred from homology"/>
<dbReference type="SUPFAM" id="SSF161098">
    <property type="entry name" value="MetI-like"/>
    <property type="match status" value="1"/>
</dbReference>
<dbReference type="OrthoDB" id="157184at2"/>
<gene>
    <name evidence="9" type="ORF">SAMN05444406_104122</name>
</gene>
<evidence type="ECO:0000256" key="3">
    <source>
        <dbReference type="ARBA" id="ARBA00022475"/>
    </source>
</evidence>
<reference evidence="9 10" key="1">
    <citation type="submission" date="2016-10" db="EMBL/GenBank/DDBJ databases">
        <authorList>
            <person name="de Groot N.N."/>
        </authorList>
    </citation>
    <scope>NUCLEOTIDE SEQUENCE [LARGE SCALE GENOMIC DNA]</scope>
    <source>
        <strain evidence="9 10">DSM 20678</strain>
    </source>
</reference>